<dbReference type="Gene3D" id="3.30.160.60">
    <property type="entry name" value="Classic Zinc Finger"/>
    <property type="match status" value="1"/>
</dbReference>
<name>A0A059F3G2_9MICR</name>
<dbReference type="GO" id="GO:0003676">
    <property type="term" value="F:nucleic acid binding"/>
    <property type="evidence" value="ECO:0007669"/>
    <property type="project" value="InterPro"/>
</dbReference>
<evidence type="ECO:0000256" key="8">
    <source>
        <dbReference type="ARBA" id="ARBA00023242"/>
    </source>
</evidence>
<dbReference type="PROSITE" id="PS50157">
    <property type="entry name" value="ZINC_FINGER_C2H2_2"/>
    <property type="match status" value="1"/>
</dbReference>
<dbReference type="OrthoDB" id="24683at2759"/>
<dbReference type="Proteomes" id="UP000030655">
    <property type="component" value="Unassembled WGS sequence"/>
</dbReference>
<dbReference type="InterPro" id="IPR003604">
    <property type="entry name" value="Matrin/U1-like-C_Znf_C2H2"/>
</dbReference>
<feature type="domain" description="C2H2-type" evidence="12">
    <location>
        <begin position="57"/>
        <end position="81"/>
    </location>
</feature>
<dbReference type="GO" id="GO:0005737">
    <property type="term" value="C:cytoplasm"/>
    <property type="evidence" value="ECO:0007669"/>
    <property type="project" value="UniProtKB-SubCell"/>
</dbReference>
<dbReference type="PANTHER" id="PTHR46095">
    <property type="entry name" value="ZINC FINGER PROTEIN 593"/>
    <property type="match status" value="1"/>
</dbReference>
<dbReference type="GO" id="GO:0042254">
    <property type="term" value="P:ribosome biogenesis"/>
    <property type="evidence" value="ECO:0007669"/>
    <property type="project" value="UniProtKB-KW"/>
</dbReference>
<dbReference type="SUPFAM" id="SSF57667">
    <property type="entry name" value="beta-beta-alpha zinc fingers"/>
    <property type="match status" value="1"/>
</dbReference>
<feature type="region of interest" description="Disordered" evidence="11">
    <location>
        <begin position="1"/>
        <end position="29"/>
    </location>
</feature>
<keyword evidence="3" id="KW-0963">Cytoplasm</keyword>
<keyword evidence="7" id="KW-0862">Zinc</keyword>
<evidence type="ECO:0000256" key="7">
    <source>
        <dbReference type="ARBA" id="ARBA00022833"/>
    </source>
</evidence>
<organism evidence="13 14">
    <name type="scientific">Anncaliia algerae PRA339</name>
    <dbReference type="NCBI Taxonomy" id="1288291"/>
    <lineage>
        <taxon>Eukaryota</taxon>
        <taxon>Fungi</taxon>
        <taxon>Fungi incertae sedis</taxon>
        <taxon>Microsporidia</taxon>
        <taxon>Tubulinosematoidea</taxon>
        <taxon>Tubulinosematidae</taxon>
        <taxon>Anncaliia</taxon>
    </lineage>
</organism>
<dbReference type="InterPro" id="IPR051879">
    <property type="entry name" value="C2H2-ZF_Maturation_Protein"/>
</dbReference>
<dbReference type="EMBL" id="KK365139">
    <property type="protein sequence ID" value="KCZ81622.1"/>
    <property type="molecule type" value="Genomic_DNA"/>
</dbReference>
<evidence type="ECO:0000313" key="14">
    <source>
        <dbReference type="Proteomes" id="UP000030655"/>
    </source>
</evidence>
<dbReference type="SMART" id="SM00451">
    <property type="entry name" value="ZnF_U1"/>
    <property type="match status" value="1"/>
</dbReference>
<keyword evidence="14" id="KW-1185">Reference proteome</keyword>
<dbReference type="InterPro" id="IPR022755">
    <property type="entry name" value="Znf_C2H2_jaz"/>
</dbReference>
<dbReference type="PANTHER" id="PTHR46095:SF1">
    <property type="entry name" value="ZINC FINGER PROTEIN 593"/>
    <property type="match status" value="1"/>
</dbReference>
<evidence type="ECO:0000256" key="11">
    <source>
        <dbReference type="SAM" id="MobiDB-lite"/>
    </source>
</evidence>
<comment type="subcellular location">
    <subcellularLocation>
        <location evidence="2">Cytoplasm</location>
    </subcellularLocation>
    <subcellularLocation>
        <location evidence="1">Nucleus</location>
    </subcellularLocation>
</comment>
<dbReference type="AlphaFoldDB" id="A0A059F3G2"/>
<sequence>MGKKGPTTKSKKNKSKYKKNRRFNEAYGPTPMDIVKESIIKNKHLSINENIISNGEFYCKECDRYFIDEPTLSGHKRTKPHKRRIKQLKEDMHSRDFAELAGGIYREKL</sequence>
<accession>A0A059F3G2</accession>
<keyword evidence="6 10" id="KW-0863">Zinc-finger</keyword>
<evidence type="ECO:0000256" key="1">
    <source>
        <dbReference type="ARBA" id="ARBA00004123"/>
    </source>
</evidence>
<evidence type="ECO:0000256" key="3">
    <source>
        <dbReference type="ARBA" id="ARBA00022490"/>
    </source>
</evidence>
<evidence type="ECO:0000313" key="13">
    <source>
        <dbReference type="EMBL" id="KCZ81622.1"/>
    </source>
</evidence>
<gene>
    <name evidence="13" type="ORF">H312_00946</name>
</gene>
<evidence type="ECO:0000256" key="6">
    <source>
        <dbReference type="ARBA" id="ARBA00022771"/>
    </source>
</evidence>
<dbReference type="HOGENOM" id="CLU_117291_4_0_1"/>
<evidence type="ECO:0000256" key="2">
    <source>
        <dbReference type="ARBA" id="ARBA00004496"/>
    </source>
</evidence>
<dbReference type="GO" id="GO:0005634">
    <property type="term" value="C:nucleus"/>
    <property type="evidence" value="ECO:0007669"/>
    <property type="project" value="UniProtKB-SubCell"/>
</dbReference>
<dbReference type="STRING" id="1288291.A0A059F3G2"/>
<evidence type="ECO:0000256" key="4">
    <source>
        <dbReference type="ARBA" id="ARBA00022517"/>
    </source>
</evidence>
<protein>
    <recommendedName>
        <fullName evidence="12">C2H2-type domain-containing protein</fullName>
    </recommendedName>
</protein>
<dbReference type="GO" id="GO:0008270">
    <property type="term" value="F:zinc ion binding"/>
    <property type="evidence" value="ECO:0007669"/>
    <property type="project" value="UniProtKB-KW"/>
</dbReference>
<evidence type="ECO:0000256" key="10">
    <source>
        <dbReference type="PROSITE-ProRule" id="PRU00042"/>
    </source>
</evidence>
<evidence type="ECO:0000259" key="12">
    <source>
        <dbReference type="PROSITE" id="PS50157"/>
    </source>
</evidence>
<keyword evidence="5" id="KW-0479">Metal-binding</keyword>
<reference evidence="13 14" key="2">
    <citation type="submission" date="2014-03" db="EMBL/GenBank/DDBJ databases">
        <title>The Genome Sequence of Anncaliia algerae insect isolate PRA339.</title>
        <authorList>
            <consortium name="The Broad Institute Genome Sequencing Platform"/>
            <consortium name="The Broad Institute Genome Sequencing Center for Infectious Disease"/>
            <person name="Cuomo C."/>
            <person name="Becnel J."/>
            <person name="Sanscrainte N."/>
            <person name="Walker B."/>
            <person name="Young S.K."/>
            <person name="Zeng Q."/>
            <person name="Gargeya S."/>
            <person name="Fitzgerald M."/>
            <person name="Haas B."/>
            <person name="Abouelleil A."/>
            <person name="Alvarado L."/>
            <person name="Arachchi H.M."/>
            <person name="Berlin A.M."/>
            <person name="Chapman S.B."/>
            <person name="Dewar J."/>
            <person name="Goldberg J."/>
            <person name="Griggs A."/>
            <person name="Gujja S."/>
            <person name="Hansen M."/>
            <person name="Howarth C."/>
            <person name="Imamovic A."/>
            <person name="Larimer J."/>
            <person name="McCowan C."/>
            <person name="Murphy C."/>
            <person name="Neiman D."/>
            <person name="Pearson M."/>
            <person name="Priest M."/>
            <person name="Roberts A."/>
            <person name="Saif S."/>
            <person name="Shea T."/>
            <person name="Sisk P."/>
            <person name="Sykes S."/>
            <person name="Wortman J."/>
            <person name="Nusbaum C."/>
            <person name="Birren B."/>
        </authorList>
    </citation>
    <scope>NUCLEOTIDE SEQUENCE [LARGE SCALE GENOMIC DNA]</scope>
    <source>
        <strain evidence="13 14">PRA339</strain>
    </source>
</reference>
<dbReference type="Pfam" id="PF12171">
    <property type="entry name" value="zf-C2H2_jaz"/>
    <property type="match status" value="1"/>
</dbReference>
<dbReference type="InterPro" id="IPR013087">
    <property type="entry name" value="Znf_C2H2_type"/>
</dbReference>
<dbReference type="InterPro" id="IPR036236">
    <property type="entry name" value="Znf_C2H2_sf"/>
</dbReference>
<feature type="compositionally biased region" description="Basic residues" evidence="11">
    <location>
        <begin position="9"/>
        <end position="21"/>
    </location>
</feature>
<evidence type="ECO:0000256" key="9">
    <source>
        <dbReference type="ARBA" id="ARBA00038064"/>
    </source>
</evidence>
<reference evidence="14" key="1">
    <citation type="submission" date="2013-02" db="EMBL/GenBank/DDBJ databases">
        <authorList>
            <consortium name="The Broad Institute Genome Sequencing Platform"/>
            <person name="Cuomo C."/>
            <person name="Becnel J."/>
            <person name="Sanscrainte N."/>
            <person name="Walker B."/>
            <person name="Young S.K."/>
            <person name="Zeng Q."/>
            <person name="Gargeya S."/>
            <person name="Fitzgerald M."/>
            <person name="Haas B."/>
            <person name="Abouelleil A."/>
            <person name="Alvarado L."/>
            <person name="Arachchi H.M."/>
            <person name="Berlin A.M."/>
            <person name="Chapman S.B."/>
            <person name="Dewar J."/>
            <person name="Goldberg J."/>
            <person name="Griggs A."/>
            <person name="Gujja S."/>
            <person name="Hansen M."/>
            <person name="Howarth C."/>
            <person name="Imamovic A."/>
            <person name="Larimer J."/>
            <person name="McCowan C."/>
            <person name="Murphy C."/>
            <person name="Neiman D."/>
            <person name="Pearson M."/>
            <person name="Priest M."/>
            <person name="Roberts A."/>
            <person name="Saif S."/>
            <person name="Shea T."/>
            <person name="Sisk P."/>
            <person name="Sykes S."/>
            <person name="Wortman J."/>
            <person name="Nusbaum C."/>
            <person name="Birren B."/>
        </authorList>
    </citation>
    <scope>NUCLEOTIDE SEQUENCE [LARGE SCALE GENOMIC DNA]</scope>
    <source>
        <strain evidence="14">PRA339</strain>
    </source>
</reference>
<dbReference type="PROSITE" id="PS00028">
    <property type="entry name" value="ZINC_FINGER_C2H2_1"/>
    <property type="match status" value="1"/>
</dbReference>
<evidence type="ECO:0000256" key="5">
    <source>
        <dbReference type="ARBA" id="ARBA00022723"/>
    </source>
</evidence>
<dbReference type="VEuPathDB" id="MicrosporidiaDB:H312_00946"/>
<keyword evidence="4" id="KW-0690">Ribosome biogenesis</keyword>
<comment type="similarity">
    <text evidence="9">Belongs to the ZNF593/BUD20 C2H2-type zinc-finger protein family.</text>
</comment>
<keyword evidence="8" id="KW-0539">Nucleus</keyword>
<proteinExistence type="inferred from homology"/>